<keyword evidence="4" id="KW-0238">DNA-binding</keyword>
<dbReference type="CDD" id="cd12148">
    <property type="entry name" value="fungal_TF_MHR"/>
    <property type="match status" value="1"/>
</dbReference>
<dbReference type="GO" id="GO:0008270">
    <property type="term" value="F:zinc ion binding"/>
    <property type="evidence" value="ECO:0007669"/>
    <property type="project" value="InterPro"/>
</dbReference>
<dbReference type="Pfam" id="PF00172">
    <property type="entry name" value="Zn_clus"/>
    <property type="match status" value="1"/>
</dbReference>
<evidence type="ECO:0000256" key="1">
    <source>
        <dbReference type="ARBA" id="ARBA00022723"/>
    </source>
</evidence>
<dbReference type="Pfam" id="PF11951">
    <property type="entry name" value="Fungal_trans_2"/>
    <property type="match status" value="1"/>
</dbReference>
<dbReference type="CDD" id="cd00067">
    <property type="entry name" value="GAL4"/>
    <property type="match status" value="1"/>
</dbReference>
<dbReference type="SUPFAM" id="SSF57701">
    <property type="entry name" value="Zn2/Cys6 DNA-binding domain"/>
    <property type="match status" value="1"/>
</dbReference>
<accession>A0A0U1LID0</accession>
<feature type="domain" description="Zn(2)-C6 fungal-type" evidence="8">
    <location>
        <begin position="22"/>
        <end position="50"/>
    </location>
</feature>
<keyword evidence="10" id="KW-1185">Reference proteome</keyword>
<protein>
    <recommendedName>
        <fullName evidence="8">Zn(2)-C6 fungal-type domain-containing protein</fullName>
    </recommendedName>
</protein>
<evidence type="ECO:0000256" key="2">
    <source>
        <dbReference type="ARBA" id="ARBA00022833"/>
    </source>
</evidence>
<dbReference type="InterPro" id="IPR036864">
    <property type="entry name" value="Zn2-C6_fun-type_DNA-bd_sf"/>
</dbReference>
<dbReference type="STRING" id="28573.A0A0U1LID0"/>
<keyword evidence="3" id="KW-0805">Transcription regulation</keyword>
<name>A0A0U1LID0_TALIS</name>
<sequence length="478" mass="52847">MQRGIAPKPKRRRASAPKTRTGCGTCKIRHKRCDETKPVCNICSRTGRICDGYIDPSTGQRFGGNSHSHSHGRVSSVRGLAPRSLFANEEEAQGFRFFETATGIQMAAALGNHGWTPPLLQLSHQNPAICYAVIANGIMSRRYEVDELFASRDLQANSLRQTALQQYGKAVACFRSQLAEGNAVLLETAPACCVLLIMFEFMQGNADGVLLHLKNATRLTASIGTSSQKEMFVKLLALIDMVVALWLNLDLSFSDASLRLPNSQMPLIPHSDLTALSYELANIKNDVMSWRHAVACAHRDPKALTTIDLVGFVTDIQSRLDSWYYEFVAVVPTPQDIAEHRGALLRANYLVTALTVDAVQKQQEQLNPATSPTGPDLSKLKNFYEITELAEAVLSTGYLFPRYASGAAEESLEAVGLLPLFSFRHSFIYALFYVAQNAPDRPLRQRAIRLLLERPWREGAWDSFIMGSVAERSLDAGN</sequence>
<dbReference type="OrthoDB" id="3172332at2759"/>
<evidence type="ECO:0000259" key="8">
    <source>
        <dbReference type="PROSITE" id="PS50048"/>
    </source>
</evidence>
<evidence type="ECO:0000313" key="9">
    <source>
        <dbReference type="EMBL" id="CRG82773.1"/>
    </source>
</evidence>
<keyword evidence="6" id="KW-0539">Nucleus</keyword>
<dbReference type="PROSITE" id="PS50048">
    <property type="entry name" value="ZN2_CY6_FUNGAL_2"/>
    <property type="match status" value="1"/>
</dbReference>
<keyword evidence="2" id="KW-0862">Zinc</keyword>
<organism evidence="9 10">
    <name type="scientific">Talaromyces islandicus</name>
    <name type="common">Penicillium islandicum</name>
    <dbReference type="NCBI Taxonomy" id="28573"/>
    <lineage>
        <taxon>Eukaryota</taxon>
        <taxon>Fungi</taxon>
        <taxon>Dikarya</taxon>
        <taxon>Ascomycota</taxon>
        <taxon>Pezizomycotina</taxon>
        <taxon>Eurotiomycetes</taxon>
        <taxon>Eurotiomycetidae</taxon>
        <taxon>Eurotiales</taxon>
        <taxon>Trichocomaceae</taxon>
        <taxon>Talaromyces</taxon>
        <taxon>Talaromyces sect. Islandici</taxon>
    </lineage>
</organism>
<evidence type="ECO:0000256" key="5">
    <source>
        <dbReference type="ARBA" id="ARBA00023163"/>
    </source>
</evidence>
<reference evidence="9 10" key="1">
    <citation type="submission" date="2015-04" db="EMBL/GenBank/DDBJ databases">
        <authorList>
            <person name="Syromyatnikov M.Y."/>
            <person name="Popov V.N."/>
        </authorList>
    </citation>
    <scope>NUCLEOTIDE SEQUENCE [LARGE SCALE GENOMIC DNA]</scope>
    <source>
        <strain evidence="9">WF-38-12</strain>
    </source>
</reference>
<keyword evidence="5" id="KW-0804">Transcription</keyword>
<dbReference type="InterPro" id="IPR052360">
    <property type="entry name" value="Transcr_Regulatory_Proteins"/>
</dbReference>
<dbReference type="InterPro" id="IPR021858">
    <property type="entry name" value="Fun_TF"/>
</dbReference>
<dbReference type="Proteomes" id="UP000054383">
    <property type="component" value="Unassembled WGS sequence"/>
</dbReference>
<evidence type="ECO:0000256" key="4">
    <source>
        <dbReference type="ARBA" id="ARBA00023125"/>
    </source>
</evidence>
<evidence type="ECO:0000256" key="3">
    <source>
        <dbReference type="ARBA" id="ARBA00023015"/>
    </source>
</evidence>
<keyword evidence="1" id="KW-0479">Metal-binding</keyword>
<dbReference type="Gene3D" id="4.10.240.10">
    <property type="entry name" value="Zn(2)-C6 fungal-type DNA-binding domain"/>
    <property type="match status" value="1"/>
</dbReference>
<gene>
    <name evidence="9" type="ORF">PISL3812_00119</name>
</gene>
<dbReference type="SMART" id="SM00066">
    <property type="entry name" value="GAL4"/>
    <property type="match status" value="1"/>
</dbReference>
<dbReference type="GO" id="GO:0003677">
    <property type="term" value="F:DNA binding"/>
    <property type="evidence" value="ECO:0007669"/>
    <property type="project" value="UniProtKB-KW"/>
</dbReference>
<feature type="region of interest" description="Disordered" evidence="7">
    <location>
        <begin position="1"/>
        <end position="21"/>
    </location>
</feature>
<dbReference type="PANTHER" id="PTHR36206:SF12">
    <property type="entry name" value="ASPERCRYPTIN BIOSYNTHESIS CLUSTER-SPECIFIC TRANSCRIPTION REGULATOR ATNN-RELATED"/>
    <property type="match status" value="1"/>
</dbReference>
<dbReference type="PANTHER" id="PTHR36206">
    <property type="entry name" value="ASPERCRYPTIN BIOSYNTHESIS CLUSTER-SPECIFIC TRANSCRIPTION REGULATOR ATNN-RELATED"/>
    <property type="match status" value="1"/>
</dbReference>
<dbReference type="GO" id="GO:0000981">
    <property type="term" value="F:DNA-binding transcription factor activity, RNA polymerase II-specific"/>
    <property type="evidence" value="ECO:0007669"/>
    <property type="project" value="InterPro"/>
</dbReference>
<dbReference type="PROSITE" id="PS00463">
    <property type="entry name" value="ZN2_CY6_FUNGAL_1"/>
    <property type="match status" value="1"/>
</dbReference>
<dbReference type="AlphaFoldDB" id="A0A0U1LID0"/>
<evidence type="ECO:0000256" key="6">
    <source>
        <dbReference type="ARBA" id="ARBA00023242"/>
    </source>
</evidence>
<dbReference type="InterPro" id="IPR001138">
    <property type="entry name" value="Zn2Cys6_DnaBD"/>
</dbReference>
<evidence type="ECO:0000256" key="7">
    <source>
        <dbReference type="SAM" id="MobiDB-lite"/>
    </source>
</evidence>
<proteinExistence type="predicted"/>
<dbReference type="EMBL" id="CVMT01000001">
    <property type="protein sequence ID" value="CRG82773.1"/>
    <property type="molecule type" value="Genomic_DNA"/>
</dbReference>
<dbReference type="OMA" id="RICDGYI"/>
<evidence type="ECO:0000313" key="10">
    <source>
        <dbReference type="Proteomes" id="UP000054383"/>
    </source>
</evidence>